<keyword evidence="2 5" id="KW-0812">Transmembrane</keyword>
<accession>A0ABW4AYU0</accession>
<organism evidence="6 7">
    <name type="scientific">Rhodanobacter aciditrophus</name>
    <dbReference type="NCBI Taxonomy" id="1623218"/>
    <lineage>
        <taxon>Bacteria</taxon>
        <taxon>Pseudomonadati</taxon>
        <taxon>Pseudomonadota</taxon>
        <taxon>Gammaproteobacteria</taxon>
        <taxon>Lysobacterales</taxon>
        <taxon>Rhodanobacteraceae</taxon>
        <taxon>Rhodanobacter</taxon>
    </lineage>
</organism>
<comment type="subcellular location">
    <subcellularLocation>
        <location evidence="5">Cell membrane</location>
        <topology evidence="5">Single-pass membrane protein</topology>
    </subcellularLocation>
</comment>
<dbReference type="RefSeq" id="WP_377365508.1">
    <property type="nucleotide sequence ID" value="NZ_JBHTMN010000004.1"/>
</dbReference>
<dbReference type="InterPro" id="IPR009760">
    <property type="entry name" value="DUF1328"/>
</dbReference>
<name>A0ABW4AYU0_9GAMM</name>
<evidence type="ECO:0000256" key="1">
    <source>
        <dbReference type="ARBA" id="ARBA00022475"/>
    </source>
</evidence>
<dbReference type="Pfam" id="PF07043">
    <property type="entry name" value="DUF1328"/>
    <property type="match status" value="1"/>
</dbReference>
<comment type="similarity">
    <text evidence="5">Belongs to the UPF0391 family.</text>
</comment>
<reference evidence="7" key="1">
    <citation type="journal article" date="2019" name="Int. J. Syst. Evol. Microbiol.">
        <title>The Global Catalogue of Microorganisms (GCM) 10K type strain sequencing project: providing services to taxonomists for standard genome sequencing and annotation.</title>
        <authorList>
            <consortium name="The Broad Institute Genomics Platform"/>
            <consortium name="The Broad Institute Genome Sequencing Center for Infectious Disease"/>
            <person name="Wu L."/>
            <person name="Ma J."/>
        </authorList>
    </citation>
    <scope>NUCLEOTIDE SEQUENCE [LARGE SCALE GENOMIC DNA]</scope>
    <source>
        <strain evidence="7">JCM 30774</strain>
    </source>
</reference>
<keyword evidence="1 5" id="KW-1003">Cell membrane</keyword>
<evidence type="ECO:0000256" key="3">
    <source>
        <dbReference type="ARBA" id="ARBA00022989"/>
    </source>
</evidence>
<evidence type="ECO:0000256" key="4">
    <source>
        <dbReference type="ARBA" id="ARBA00023136"/>
    </source>
</evidence>
<evidence type="ECO:0000313" key="6">
    <source>
        <dbReference type="EMBL" id="MFD1382483.1"/>
    </source>
</evidence>
<keyword evidence="4 5" id="KW-0472">Membrane</keyword>
<dbReference type="PIRSF" id="PIRSF036466">
    <property type="entry name" value="UCP036466"/>
    <property type="match status" value="1"/>
</dbReference>
<sequence length="57" mass="6023">MLGWTLIFLIVALIAGALGFTTVAGASFGIAKVLFFVFLVLMVISVVMHIVKGKSPL</sequence>
<evidence type="ECO:0000256" key="5">
    <source>
        <dbReference type="HAMAP-Rule" id="MF_01361"/>
    </source>
</evidence>
<dbReference type="Proteomes" id="UP001597059">
    <property type="component" value="Unassembled WGS sequence"/>
</dbReference>
<comment type="caution">
    <text evidence="6">The sequence shown here is derived from an EMBL/GenBank/DDBJ whole genome shotgun (WGS) entry which is preliminary data.</text>
</comment>
<gene>
    <name evidence="6" type="ORF">ACFQ45_03845</name>
</gene>
<dbReference type="HAMAP" id="MF_01361">
    <property type="entry name" value="UPF0391"/>
    <property type="match status" value="1"/>
</dbReference>
<feature type="transmembrane region" description="Helical" evidence="5">
    <location>
        <begin position="29"/>
        <end position="51"/>
    </location>
</feature>
<dbReference type="EMBL" id="JBHTMN010000004">
    <property type="protein sequence ID" value="MFD1382483.1"/>
    <property type="molecule type" value="Genomic_DNA"/>
</dbReference>
<proteinExistence type="inferred from homology"/>
<keyword evidence="7" id="KW-1185">Reference proteome</keyword>
<dbReference type="NCBIfam" id="NF010228">
    <property type="entry name" value="PRK13682.1-3"/>
    <property type="match status" value="1"/>
</dbReference>
<evidence type="ECO:0000313" key="7">
    <source>
        <dbReference type="Proteomes" id="UP001597059"/>
    </source>
</evidence>
<protein>
    <recommendedName>
        <fullName evidence="5">UPF0391 membrane protein ACFQ45_03845</fullName>
    </recommendedName>
</protein>
<dbReference type="NCBIfam" id="NF010229">
    <property type="entry name" value="PRK13682.1-4"/>
    <property type="match status" value="1"/>
</dbReference>
<keyword evidence="3 5" id="KW-1133">Transmembrane helix</keyword>
<evidence type="ECO:0000256" key="2">
    <source>
        <dbReference type="ARBA" id="ARBA00022692"/>
    </source>
</evidence>